<protein>
    <submittedName>
        <fullName evidence="4">Uncharacterized protein</fullName>
    </submittedName>
</protein>
<feature type="chain" id="PRO_5001701679" evidence="3">
    <location>
        <begin position="21"/>
        <end position="534"/>
    </location>
</feature>
<gene>
    <name evidence="4" type="ORF">M436DRAFT_80464</name>
</gene>
<proteinExistence type="predicted"/>
<keyword evidence="2" id="KW-1133">Transmembrane helix</keyword>
<evidence type="ECO:0000313" key="5">
    <source>
        <dbReference type="Proteomes" id="UP000027730"/>
    </source>
</evidence>
<dbReference type="AlphaFoldDB" id="A0A074WPF2"/>
<evidence type="ECO:0000256" key="1">
    <source>
        <dbReference type="SAM" id="MobiDB-lite"/>
    </source>
</evidence>
<evidence type="ECO:0000256" key="3">
    <source>
        <dbReference type="SAM" id="SignalP"/>
    </source>
</evidence>
<keyword evidence="5" id="KW-1185">Reference proteome</keyword>
<evidence type="ECO:0000313" key="4">
    <source>
        <dbReference type="EMBL" id="KEQ75015.1"/>
    </source>
</evidence>
<accession>A0A074WPF2</accession>
<feature type="region of interest" description="Disordered" evidence="1">
    <location>
        <begin position="460"/>
        <end position="496"/>
    </location>
</feature>
<dbReference type="HOGENOM" id="CLU_512840_0_0_1"/>
<keyword evidence="3" id="KW-0732">Signal</keyword>
<dbReference type="RefSeq" id="XP_013429341.1">
    <property type="nucleotide sequence ID" value="XM_013573887.1"/>
</dbReference>
<dbReference type="GeneID" id="25416620"/>
<evidence type="ECO:0000256" key="2">
    <source>
        <dbReference type="SAM" id="Phobius"/>
    </source>
</evidence>
<feature type="signal peptide" evidence="3">
    <location>
        <begin position="1"/>
        <end position="20"/>
    </location>
</feature>
<dbReference type="Proteomes" id="UP000027730">
    <property type="component" value="Unassembled WGS sequence"/>
</dbReference>
<organism evidence="4 5">
    <name type="scientific">Aureobasidium namibiae CBS 147.97</name>
    <dbReference type="NCBI Taxonomy" id="1043004"/>
    <lineage>
        <taxon>Eukaryota</taxon>
        <taxon>Fungi</taxon>
        <taxon>Dikarya</taxon>
        <taxon>Ascomycota</taxon>
        <taxon>Pezizomycotina</taxon>
        <taxon>Dothideomycetes</taxon>
        <taxon>Dothideomycetidae</taxon>
        <taxon>Dothideales</taxon>
        <taxon>Saccotheciaceae</taxon>
        <taxon>Aureobasidium</taxon>
    </lineage>
</organism>
<sequence length="534" mass="59867">MCSISLLLFALAFTCTLVSAVPYPVLPSFSSFTKVAKEPIIGRFETIAVRVPCIDCPVYEDDVALDFELQYPRLDSSTNLCDVDFTLNGRPIVVDHTDPGQTSTLHIPRGLASQHWEVDLAVQGLCDPVKDGVVPAQRAFYFNVTKVAQQPLITPGTFTVVVDHSEAAQILIDSEIDEQADCTSSLKSVINENSSILSKIEAFPTDNDIKSSTDIINVEQALRDRLYDQATKLQRLNQRCHKNFSESLGDCHRDISCMSKVMCQRIHDTTYQKIKEIQAALQDSIMISKDRQDQYVAADEKDNWNFNVSSVDNLLADIENGNAKKYEHDSQHPLVLALEILAAAIGLSALCAFIRRRFGSLRRRVERLSDKEERRRARHFRCLARREAFRKKWVNFKQVFQRSPRNGDDDEKRILVIEAAGQVVDDYAEGCSRQIEDLEMGHAIGDLRNAREFVASLVHGGRGRKSSSAESGHTTLPEYTEEKLPDYTSTPSDHAPSVVSFNSRNFGITPESSIVLSPRCSRETLRTGTDFSTD</sequence>
<dbReference type="STRING" id="1043004.A0A074WPF2"/>
<dbReference type="EMBL" id="KL584706">
    <property type="protein sequence ID" value="KEQ75015.1"/>
    <property type="molecule type" value="Genomic_DNA"/>
</dbReference>
<keyword evidence="2" id="KW-0812">Transmembrane</keyword>
<reference evidence="4 5" key="1">
    <citation type="journal article" date="2014" name="BMC Genomics">
        <title>Genome sequencing of four Aureobasidium pullulans varieties: biotechnological potential, stress tolerance, and description of new species.</title>
        <authorList>
            <person name="Gostin Ar C."/>
            <person name="Ohm R.A."/>
            <person name="Kogej T."/>
            <person name="Sonjak S."/>
            <person name="Turk M."/>
            <person name="Zajc J."/>
            <person name="Zalar P."/>
            <person name="Grube M."/>
            <person name="Sun H."/>
            <person name="Han J."/>
            <person name="Sharma A."/>
            <person name="Chiniquy J."/>
            <person name="Ngan C.Y."/>
            <person name="Lipzen A."/>
            <person name="Barry K."/>
            <person name="Grigoriev I.V."/>
            <person name="Gunde-Cimerman N."/>
        </authorList>
    </citation>
    <scope>NUCLEOTIDE SEQUENCE [LARGE SCALE GENOMIC DNA]</scope>
    <source>
        <strain evidence="4 5">CBS 147.97</strain>
    </source>
</reference>
<dbReference type="OrthoDB" id="4225201at2759"/>
<keyword evidence="2" id="KW-0472">Membrane</keyword>
<name>A0A074WPF2_9PEZI</name>
<feature type="transmembrane region" description="Helical" evidence="2">
    <location>
        <begin position="334"/>
        <end position="354"/>
    </location>
</feature>